<feature type="region of interest" description="Disordered" evidence="1">
    <location>
        <begin position="64"/>
        <end position="119"/>
    </location>
</feature>
<dbReference type="AlphaFoldDB" id="A0A8H8CG16"/>
<feature type="compositionally biased region" description="Basic and acidic residues" evidence="1">
    <location>
        <begin position="132"/>
        <end position="145"/>
    </location>
</feature>
<reference evidence="2" key="1">
    <citation type="submission" date="2021-02" db="EMBL/GenBank/DDBJ databases">
        <title>Psilocybe cubensis genome.</title>
        <authorList>
            <person name="Mckernan K.J."/>
            <person name="Crawford S."/>
            <person name="Trippe A."/>
            <person name="Kane L.T."/>
            <person name="Mclaughlin S."/>
        </authorList>
    </citation>
    <scope>NUCLEOTIDE SEQUENCE [LARGE SCALE GENOMIC DNA]</scope>
    <source>
        <strain evidence="2">MGC-MH-2018</strain>
    </source>
</reference>
<dbReference type="EMBL" id="JAFIQS010000012">
    <property type="protein sequence ID" value="KAG5164208.1"/>
    <property type="molecule type" value="Genomic_DNA"/>
</dbReference>
<accession>A0A8H8CG16</accession>
<protein>
    <submittedName>
        <fullName evidence="2">Uncharacterized protein</fullName>
    </submittedName>
</protein>
<name>A0A8H8CG16_PSICU</name>
<evidence type="ECO:0000256" key="1">
    <source>
        <dbReference type="SAM" id="MobiDB-lite"/>
    </source>
</evidence>
<proteinExistence type="predicted"/>
<evidence type="ECO:0000313" key="2">
    <source>
        <dbReference type="EMBL" id="KAG5164208.1"/>
    </source>
</evidence>
<gene>
    <name evidence="2" type="ORF">JR316_010706</name>
</gene>
<organism evidence="2">
    <name type="scientific">Psilocybe cubensis</name>
    <name type="common">Psychedelic mushroom</name>
    <name type="synonym">Stropharia cubensis</name>
    <dbReference type="NCBI Taxonomy" id="181762"/>
    <lineage>
        <taxon>Eukaryota</taxon>
        <taxon>Fungi</taxon>
        <taxon>Dikarya</taxon>
        <taxon>Basidiomycota</taxon>
        <taxon>Agaricomycotina</taxon>
        <taxon>Agaricomycetes</taxon>
        <taxon>Agaricomycetidae</taxon>
        <taxon>Agaricales</taxon>
        <taxon>Agaricineae</taxon>
        <taxon>Strophariaceae</taxon>
        <taxon>Psilocybe</taxon>
    </lineage>
</organism>
<comment type="caution">
    <text evidence="2">The sequence shown here is derived from an EMBL/GenBank/DDBJ whole genome shotgun (WGS) entry which is preliminary data.</text>
</comment>
<feature type="compositionally biased region" description="Polar residues" evidence="1">
    <location>
        <begin position="64"/>
        <end position="75"/>
    </location>
</feature>
<feature type="region of interest" description="Disordered" evidence="1">
    <location>
        <begin position="132"/>
        <end position="182"/>
    </location>
</feature>
<feature type="compositionally biased region" description="Polar residues" evidence="1">
    <location>
        <begin position="102"/>
        <end position="119"/>
    </location>
</feature>
<sequence>MACRSSHPHNSASAQSPDCPCFPSCQLFPRRHDGKVVLPNPAQIQKEDPIVQISRSTSHMMLDGESTSHTIQQRTLPHKHSINEGSSSSRPKGGEGGLQRPHPTSSTRLNSSTSAKSVDNYAQLSSLPEFKAFKLNKEGQPETRETASSSPGSSTSKDGTPEPQEWMREVKVSRRTKKQSYVRSGGEDFCIRLYTGQEKH</sequence>